<keyword evidence="4" id="KW-0560">Oxidoreductase</keyword>
<evidence type="ECO:0000313" key="8">
    <source>
        <dbReference type="EMBL" id="QHU12329.1"/>
    </source>
</evidence>
<feature type="domain" description="2OGFeDO JBP1/TET oxygenase" evidence="7">
    <location>
        <begin position="156"/>
        <end position="337"/>
    </location>
</feature>
<dbReference type="GO" id="GO:0051213">
    <property type="term" value="F:dioxygenase activity"/>
    <property type="evidence" value="ECO:0007669"/>
    <property type="project" value="UniProtKB-KW"/>
</dbReference>
<evidence type="ECO:0000256" key="1">
    <source>
        <dbReference type="ARBA" id="ARBA00001954"/>
    </source>
</evidence>
<feature type="region of interest" description="Disordered" evidence="6">
    <location>
        <begin position="362"/>
        <end position="386"/>
    </location>
</feature>
<evidence type="ECO:0000256" key="6">
    <source>
        <dbReference type="SAM" id="MobiDB-lite"/>
    </source>
</evidence>
<evidence type="ECO:0000256" key="5">
    <source>
        <dbReference type="ARBA" id="ARBA00023004"/>
    </source>
</evidence>
<evidence type="ECO:0000259" key="7">
    <source>
        <dbReference type="Pfam" id="PF12851"/>
    </source>
</evidence>
<dbReference type="GO" id="GO:0046872">
    <property type="term" value="F:metal ion binding"/>
    <property type="evidence" value="ECO:0007669"/>
    <property type="project" value="UniProtKB-KW"/>
</dbReference>
<evidence type="ECO:0000256" key="2">
    <source>
        <dbReference type="ARBA" id="ARBA00022723"/>
    </source>
</evidence>
<comment type="cofactor">
    <cofactor evidence="1">
        <name>Fe(2+)</name>
        <dbReference type="ChEBI" id="CHEBI:29033"/>
    </cofactor>
</comment>
<keyword evidence="5" id="KW-0408">Iron</keyword>
<protein>
    <recommendedName>
        <fullName evidence="7">2OGFeDO JBP1/TET oxygenase domain-containing protein</fullName>
    </recommendedName>
</protein>
<dbReference type="AlphaFoldDB" id="A0A6C0K3M6"/>
<accession>A0A6C0K3M6</accession>
<dbReference type="InterPro" id="IPR024779">
    <property type="entry name" value="2OGFeDO_JBP1/TET_oxygenase_dom"/>
</dbReference>
<evidence type="ECO:0000256" key="4">
    <source>
        <dbReference type="ARBA" id="ARBA00023002"/>
    </source>
</evidence>
<organism evidence="8">
    <name type="scientific">viral metagenome</name>
    <dbReference type="NCBI Taxonomy" id="1070528"/>
    <lineage>
        <taxon>unclassified sequences</taxon>
        <taxon>metagenomes</taxon>
        <taxon>organismal metagenomes</taxon>
    </lineage>
</organism>
<name>A0A6C0K3M6_9ZZZZ</name>
<reference evidence="8" key="1">
    <citation type="journal article" date="2020" name="Nature">
        <title>Giant virus diversity and host interactions through global metagenomics.</title>
        <authorList>
            <person name="Schulz F."/>
            <person name="Roux S."/>
            <person name="Paez-Espino D."/>
            <person name="Jungbluth S."/>
            <person name="Walsh D.A."/>
            <person name="Denef V.J."/>
            <person name="McMahon K.D."/>
            <person name="Konstantinidis K.T."/>
            <person name="Eloe-Fadrosh E.A."/>
            <person name="Kyrpides N.C."/>
            <person name="Woyke T."/>
        </authorList>
    </citation>
    <scope>NUCLEOTIDE SEQUENCE</scope>
    <source>
        <strain evidence="8">GVMAG-S-1101171-110</strain>
    </source>
</reference>
<keyword evidence="3" id="KW-0223">Dioxygenase</keyword>
<dbReference type="Pfam" id="PF12851">
    <property type="entry name" value="Tet_JBP"/>
    <property type="match status" value="1"/>
</dbReference>
<evidence type="ECO:0000256" key="3">
    <source>
        <dbReference type="ARBA" id="ARBA00022964"/>
    </source>
</evidence>
<feature type="compositionally biased region" description="Basic residues" evidence="6">
    <location>
        <begin position="376"/>
        <end position="386"/>
    </location>
</feature>
<dbReference type="EMBL" id="MN740798">
    <property type="protein sequence ID" value="QHU12329.1"/>
    <property type="molecule type" value="Genomic_DNA"/>
</dbReference>
<sequence>MPVSDEDLFEGVQIPKQAVHTAKVTGVKQVVLEPKLTEDQLKAREGTYFSEKDVDTIFDTDVDVYAKDPDAPGGKKLLARLRKNVIPHDIIKVAWKNFYNAASASRNRGAAAGPIDLKSLYWKKRKPTEISGHSARYYENGKVSKMRVNNNVFSSVLGYFEKTPFMKLPCRLTSYTQKYFEQYKAGIPYIEQIDGLFKRLVPERYAVQYKQAHANPSFQIADTAFSSVTMNRNFRTGLHMDDGDMRKGFGNLSVIERGKYHGGYTLFPRYKVGFDLRTGDFLAMDVHEWHCNTEMRESAEDKEFNKALPKVYLNDVETGTQGVDKNYSRLSFVCYLREKLVVCKASESKTYYKRIGYDPKKQTLRKHGTKPEGSKRKTRKKKTGLW</sequence>
<proteinExistence type="predicted"/>
<keyword evidence="2" id="KW-0479">Metal-binding</keyword>